<keyword evidence="3" id="KW-0808">Transferase</keyword>
<dbReference type="PANTHER" id="PTHR12526:SF630">
    <property type="entry name" value="GLYCOSYLTRANSFERASE"/>
    <property type="match status" value="1"/>
</dbReference>
<dbReference type="InterPro" id="IPR001296">
    <property type="entry name" value="Glyco_trans_1"/>
</dbReference>
<evidence type="ECO:0000259" key="2">
    <source>
        <dbReference type="Pfam" id="PF13439"/>
    </source>
</evidence>
<dbReference type="GO" id="GO:0016757">
    <property type="term" value="F:glycosyltransferase activity"/>
    <property type="evidence" value="ECO:0007669"/>
    <property type="project" value="InterPro"/>
</dbReference>
<proteinExistence type="predicted"/>
<dbReference type="PANTHER" id="PTHR12526">
    <property type="entry name" value="GLYCOSYLTRANSFERASE"/>
    <property type="match status" value="1"/>
</dbReference>
<keyword evidence="4" id="KW-1185">Reference proteome</keyword>
<dbReference type="CDD" id="cd03801">
    <property type="entry name" value="GT4_PimA-like"/>
    <property type="match status" value="1"/>
</dbReference>
<feature type="domain" description="Glycosyltransferase subfamily 4-like N-terminal" evidence="2">
    <location>
        <begin position="10"/>
        <end position="152"/>
    </location>
</feature>
<dbReference type="Pfam" id="PF13439">
    <property type="entry name" value="Glyco_transf_4"/>
    <property type="match status" value="1"/>
</dbReference>
<evidence type="ECO:0000259" key="1">
    <source>
        <dbReference type="Pfam" id="PF00534"/>
    </source>
</evidence>
<evidence type="ECO:0000313" key="3">
    <source>
        <dbReference type="EMBL" id="NER12171.1"/>
    </source>
</evidence>
<dbReference type="SUPFAM" id="SSF53756">
    <property type="entry name" value="UDP-Glycosyltransferase/glycogen phosphorylase"/>
    <property type="match status" value="1"/>
</dbReference>
<dbReference type="Proteomes" id="UP000468581">
    <property type="component" value="Unassembled WGS sequence"/>
</dbReference>
<dbReference type="Pfam" id="PF00534">
    <property type="entry name" value="Glycos_transf_1"/>
    <property type="match status" value="1"/>
</dbReference>
<dbReference type="EMBL" id="JAABOO010000001">
    <property type="protein sequence ID" value="NER12171.1"/>
    <property type="molecule type" value="Genomic_DNA"/>
</dbReference>
<accession>A0A6P0UFW5</accession>
<evidence type="ECO:0000313" key="4">
    <source>
        <dbReference type="Proteomes" id="UP000468581"/>
    </source>
</evidence>
<organism evidence="3 4">
    <name type="scientific">Leptobacterium flavescens</name>
    <dbReference type="NCBI Taxonomy" id="472055"/>
    <lineage>
        <taxon>Bacteria</taxon>
        <taxon>Pseudomonadati</taxon>
        <taxon>Bacteroidota</taxon>
        <taxon>Flavobacteriia</taxon>
        <taxon>Flavobacteriales</taxon>
        <taxon>Flavobacteriaceae</taxon>
        <taxon>Leptobacterium</taxon>
    </lineage>
</organism>
<reference evidence="3 4" key="1">
    <citation type="submission" date="2020-01" db="EMBL/GenBank/DDBJ databases">
        <title>Leptobacterium flavescens.</title>
        <authorList>
            <person name="Wang G."/>
        </authorList>
    </citation>
    <scope>NUCLEOTIDE SEQUENCE [LARGE SCALE GENOMIC DNA]</scope>
    <source>
        <strain evidence="3 4">KCTC 22160</strain>
    </source>
</reference>
<sequence length="334" mass="38397">MDRFYIAFDRKLKEQGYTVHWFFSRYKQFEFYKELDITSGSGQVENAFLESQSDSRIKYDVVITHFVELCTPFFKEVKKRTNSHIIAVDHNPRPLHGFPIKKRLKNTLKSILYSKYIDAFIGVSAYTRKHIIKDYGFWITSKTYVVYNGIDTGLYIKNKSREEMRFIVASHLRKSKGIHDLIAAVECLSPELRDKMIIDIYGEGPEESALKKMIEDGKLEHIFNFKGSSPELPSLFASYSYLLQPTYMECFSLSILESLAANVPVITTTVGGNLEVVTHGKNGYIANPGDIKGLVSILEGIIKRELVIKENVSDLIRDQYHLDLMVDNHIKMLP</sequence>
<dbReference type="Gene3D" id="3.40.50.2000">
    <property type="entry name" value="Glycogen Phosphorylase B"/>
    <property type="match status" value="2"/>
</dbReference>
<name>A0A6P0UFW5_9FLAO</name>
<gene>
    <name evidence="3" type="ORF">GWK08_01840</name>
</gene>
<comment type="caution">
    <text evidence="3">The sequence shown here is derived from an EMBL/GenBank/DDBJ whole genome shotgun (WGS) entry which is preliminary data.</text>
</comment>
<protein>
    <submittedName>
        <fullName evidence="3">Glycosyltransferase</fullName>
    </submittedName>
</protein>
<dbReference type="AlphaFoldDB" id="A0A6P0UFW5"/>
<feature type="domain" description="Glycosyl transferase family 1" evidence="1">
    <location>
        <begin position="160"/>
        <end position="305"/>
    </location>
</feature>
<dbReference type="InterPro" id="IPR028098">
    <property type="entry name" value="Glyco_trans_4-like_N"/>
</dbReference>